<dbReference type="SUPFAM" id="SSF51735">
    <property type="entry name" value="NAD(P)-binding Rossmann-fold domains"/>
    <property type="match status" value="1"/>
</dbReference>
<dbReference type="InterPro" id="IPR051265">
    <property type="entry name" value="HIBADH-related_NP60_sf"/>
</dbReference>
<comment type="similarity">
    <text evidence="1">Belongs to the HIBADH-related family. NP60 subfamily.</text>
</comment>
<dbReference type="EMBL" id="CAXDID020000028">
    <property type="protein sequence ID" value="CAL5991881.1"/>
    <property type="molecule type" value="Genomic_DNA"/>
</dbReference>
<evidence type="ECO:0000256" key="2">
    <source>
        <dbReference type="ARBA" id="ARBA00023002"/>
    </source>
</evidence>
<keyword evidence="2" id="KW-0560">Oxidoreductase</keyword>
<gene>
    <name evidence="4" type="ORF">HINF_LOCUS12307</name>
</gene>
<dbReference type="Pfam" id="PF03446">
    <property type="entry name" value="NAD_binding_2"/>
    <property type="match status" value="1"/>
</dbReference>
<dbReference type="InterPro" id="IPR036291">
    <property type="entry name" value="NAD(P)-bd_dom_sf"/>
</dbReference>
<proteinExistence type="inferred from homology"/>
<dbReference type="InterPro" id="IPR008927">
    <property type="entry name" value="6-PGluconate_DH-like_C_sf"/>
</dbReference>
<protein>
    <submittedName>
        <fullName evidence="4">NAD(P)-dependent_oxidoreductase</fullName>
    </submittedName>
</protein>
<dbReference type="PANTHER" id="PTHR43580:SF2">
    <property type="entry name" value="CYTOKINE-LIKE NUCLEAR FACTOR N-PAC"/>
    <property type="match status" value="1"/>
</dbReference>
<evidence type="ECO:0000259" key="3">
    <source>
        <dbReference type="Pfam" id="PF03446"/>
    </source>
</evidence>
<organism evidence="4 5">
    <name type="scientific">Hexamita inflata</name>
    <dbReference type="NCBI Taxonomy" id="28002"/>
    <lineage>
        <taxon>Eukaryota</taxon>
        <taxon>Metamonada</taxon>
        <taxon>Diplomonadida</taxon>
        <taxon>Hexamitidae</taxon>
        <taxon>Hexamitinae</taxon>
        <taxon>Hexamita</taxon>
    </lineage>
</organism>
<keyword evidence="5" id="KW-1185">Reference proteome</keyword>
<comment type="caution">
    <text evidence="4">The sequence shown here is derived from an EMBL/GenBank/DDBJ whole genome shotgun (WGS) entry which is preliminary data.</text>
</comment>
<dbReference type="SUPFAM" id="SSF48179">
    <property type="entry name" value="6-phosphogluconate dehydrogenase C-terminal domain-like"/>
    <property type="match status" value="1"/>
</dbReference>
<dbReference type="InterPro" id="IPR013328">
    <property type="entry name" value="6PGD_dom2"/>
</dbReference>
<evidence type="ECO:0000313" key="4">
    <source>
        <dbReference type="EMBL" id="CAL5991881.1"/>
    </source>
</evidence>
<dbReference type="Proteomes" id="UP001642409">
    <property type="component" value="Unassembled WGS sequence"/>
</dbReference>
<name>A0ABP1HDH9_9EUKA</name>
<feature type="domain" description="6-phosphogluconate dehydrogenase NADP-binding" evidence="3">
    <location>
        <begin position="2"/>
        <end position="159"/>
    </location>
</feature>
<dbReference type="PANTHER" id="PTHR43580">
    <property type="entry name" value="OXIDOREDUCTASE GLYR1-RELATED"/>
    <property type="match status" value="1"/>
</dbReference>
<dbReference type="PIRSF" id="PIRSF000103">
    <property type="entry name" value="HIBADH"/>
    <property type="match status" value="1"/>
</dbReference>
<sequence length="285" mass="29511">MKIAVIGTGVMGSGMAEGLLKAGQDVVVYNRTAAKTEHLVSMGAKASASVSSAISSADAVIIVLLDAATVKSTLQQPDVKASLRGKMILNATTTNFTEIAEIVEIVRGAGGKPAECSISGGAQDLKDRKCDFLLASESGDQEFWTSVLKNVGGNISYVGEVGRATMAESPMIFGSMFLSAAAAYSVAVGLKLNVPHGIIKSQLAVFGPALEPLVDSMLSRNYDTVMASVDSFLGACQTGVSTAKQLNMPTAVLENIASLFAEAKQDGLGPKDGTVIMEMLLKQGK</sequence>
<reference evidence="4 5" key="1">
    <citation type="submission" date="2024-07" db="EMBL/GenBank/DDBJ databases">
        <authorList>
            <person name="Akdeniz Z."/>
        </authorList>
    </citation>
    <scope>NUCLEOTIDE SEQUENCE [LARGE SCALE GENOMIC DNA]</scope>
</reference>
<evidence type="ECO:0000256" key="1">
    <source>
        <dbReference type="ARBA" id="ARBA00007598"/>
    </source>
</evidence>
<dbReference type="Gene3D" id="3.40.50.720">
    <property type="entry name" value="NAD(P)-binding Rossmann-like Domain"/>
    <property type="match status" value="1"/>
</dbReference>
<dbReference type="Gene3D" id="1.10.1040.10">
    <property type="entry name" value="N-(1-d-carboxylethyl)-l-norvaline Dehydrogenase, domain 2"/>
    <property type="match status" value="1"/>
</dbReference>
<evidence type="ECO:0000313" key="5">
    <source>
        <dbReference type="Proteomes" id="UP001642409"/>
    </source>
</evidence>
<dbReference type="InterPro" id="IPR006115">
    <property type="entry name" value="6PGDH_NADP-bd"/>
</dbReference>
<accession>A0ABP1HDH9</accession>
<dbReference type="InterPro" id="IPR015815">
    <property type="entry name" value="HIBADH-related"/>
</dbReference>